<sequence length="204" mass="23308">MTDTHFSGRYLFKVHESILLEKSEVFQDMFRAQNEVGALMIPITDGQTEAAPVVLPATISETAFELFLWHPDSKKAPNNVVFQLLELSRMFFSNDVYNEYTMMPPQLWATILKAQRCPDPDNCALDWHQLWWNGMGRSLLDGRNPQSYKDALKCFEELLLSDVGKVSPACLHSVMVTVWSGSAFHEEESFIECAAKKWADKLLK</sequence>
<dbReference type="OrthoDB" id="2985972at2759"/>
<dbReference type="Proteomes" id="UP000053647">
    <property type="component" value="Unassembled WGS sequence"/>
</dbReference>
<dbReference type="HOGENOM" id="CLU_1343634_0_0_1"/>
<dbReference type="EMBL" id="KN819357">
    <property type="protein sequence ID" value="KIJ13004.1"/>
    <property type="molecule type" value="Genomic_DNA"/>
</dbReference>
<evidence type="ECO:0000313" key="1">
    <source>
        <dbReference type="EMBL" id="KIJ13004.1"/>
    </source>
</evidence>
<keyword evidence="2" id="KW-1185">Reference proteome</keyword>
<dbReference type="AlphaFoldDB" id="A0A0C9SUX1"/>
<name>A0A0C9SUX1_PAXIN</name>
<protein>
    <recommendedName>
        <fullName evidence="3">BTB domain-containing protein</fullName>
    </recommendedName>
</protein>
<evidence type="ECO:0000313" key="2">
    <source>
        <dbReference type="Proteomes" id="UP000053647"/>
    </source>
</evidence>
<proteinExistence type="predicted"/>
<evidence type="ECO:0008006" key="3">
    <source>
        <dbReference type="Google" id="ProtNLM"/>
    </source>
</evidence>
<accession>A0A0C9SUX1</accession>
<organism evidence="1 2">
    <name type="scientific">Paxillus involutus ATCC 200175</name>
    <dbReference type="NCBI Taxonomy" id="664439"/>
    <lineage>
        <taxon>Eukaryota</taxon>
        <taxon>Fungi</taxon>
        <taxon>Dikarya</taxon>
        <taxon>Basidiomycota</taxon>
        <taxon>Agaricomycotina</taxon>
        <taxon>Agaricomycetes</taxon>
        <taxon>Agaricomycetidae</taxon>
        <taxon>Boletales</taxon>
        <taxon>Paxilineae</taxon>
        <taxon>Paxillaceae</taxon>
        <taxon>Paxillus</taxon>
    </lineage>
</organism>
<gene>
    <name evidence="1" type="ORF">PAXINDRAFT_156687</name>
</gene>
<reference evidence="2" key="2">
    <citation type="submission" date="2015-01" db="EMBL/GenBank/DDBJ databases">
        <title>Evolutionary Origins and Diversification of the Mycorrhizal Mutualists.</title>
        <authorList>
            <consortium name="DOE Joint Genome Institute"/>
            <consortium name="Mycorrhizal Genomics Consortium"/>
            <person name="Kohler A."/>
            <person name="Kuo A."/>
            <person name="Nagy L.G."/>
            <person name="Floudas D."/>
            <person name="Copeland A."/>
            <person name="Barry K.W."/>
            <person name="Cichocki N."/>
            <person name="Veneault-Fourrey C."/>
            <person name="LaButti K."/>
            <person name="Lindquist E.A."/>
            <person name="Lipzen A."/>
            <person name="Lundell T."/>
            <person name="Morin E."/>
            <person name="Murat C."/>
            <person name="Riley R."/>
            <person name="Ohm R."/>
            <person name="Sun H."/>
            <person name="Tunlid A."/>
            <person name="Henrissat B."/>
            <person name="Grigoriev I.V."/>
            <person name="Hibbett D.S."/>
            <person name="Martin F."/>
        </authorList>
    </citation>
    <scope>NUCLEOTIDE SEQUENCE [LARGE SCALE GENOMIC DNA]</scope>
    <source>
        <strain evidence="2">ATCC 200175</strain>
    </source>
</reference>
<reference evidence="1 2" key="1">
    <citation type="submission" date="2014-06" db="EMBL/GenBank/DDBJ databases">
        <authorList>
            <consortium name="DOE Joint Genome Institute"/>
            <person name="Kuo A."/>
            <person name="Kohler A."/>
            <person name="Nagy L.G."/>
            <person name="Floudas D."/>
            <person name="Copeland A."/>
            <person name="Barry K.W."/>
            <person name="Cichocki N."/>
            <person name="Veneault-Fourrey C."/>
            <person name="LaButti K."/>
            <person name="Lindquist E.A."/>
            <person name="Lipzen A."/>
            <person name="Lundell T."/>
            <person name="Morin E."/>
            <person name="Murat C."/>
            <person name="Sun H."/>
            <person name="Tunlid A."/>
            <person name="Henrissat B."/>
            <person name="Grigoriev I.V."/>
            <person name="Hibbett D.S."/>
            <person name="Martin F."/>
            <person name="Nordberg H.P."/>
            <person name="Cantor M.N."/>
            <person name="Hua S.X."/>
        </authorList>
    </citation>
    <scope>NUCLEOTIDE SEQUENCE [LARGE SCALE GENOMIC DNA]</scope>
    <source>
        <strain evidence="1 2">ATCC 200175</strain>
    </source>
</reference>